<comment type="caution">
    <text evidence="2">The sequence shown here is derived from an EMBL/GenBank/DDBJ whole genome shotgun (WGS) entry which is preliminary data.</text>
</comment>
<organism evidence="2 3">
    <name type="scientific">Salana multivorans</name>
    <dbReference type="NCBI Taxonomy" id="120377"/>
    <lineage>
        <taxon>Bacteria</taxon>
        <taxon>Bacillati</taxon>
        <taxon>Actinomycetota</taxon>
        <taxon>Actinomycetes</taxon>
        <taxon>Micrococcales</taxon>
        <taxon>Beutenbergiaceae</taxon>
        <taxon>Salana</taxon>
    </lineage>
</organism>
<dbReference type="OrthoDB" id="1188001at2"/>
<dbReference type="Gene3D" id="3.90.190.10">
    <property type="entry name" value="Protein tyrosine phosphatase superfamily"/>
    <property type="match status" value="1"/>
</dbReference>
<evidence type="ECO:0000259" key="1">
    <source>
        <dbReference type="PROSITE" id="PS50056"/>
    </source>
</evidence>
<dbReference type="InterPro" id="IPR016130">
    <property type="entry name" value="Tyr_Pase_AS"/>
</dbReference>
<sequence>MTSADASTTDIALTIPGTWNARDAGSLTGLTRGVLVRSAALMNLTDDGRAELARLGISDVVDLRSPHEVAANGPDAVDGPGTTRPVALHQLPISPGSAVPESGEIDPDVMAQLFARLQEPGFAENLLTSVYVEMVTAPAWVAQLGRALEVIARADGATLVHCSAGKDRTGVLCALSAHLAGADVEAIDADFLYSNHALADQVTIVPAAVPQEALEVIKPLLGVHLVSLQAMRSALDSTYGGLHGFLDAAGVGPDVAGLLRERLGAPS</sequence>
<dbReference type="AlphaFoldDB" id="A0A3N2D1D6"/>
<dbReference type="PROSITE" id="PS00383">
    <property type="entry name" value="TYR_PHOSPHATASE_1"/>
    <property type="match status" value="1"/>
</dbReference>
<dbReference type="SUPFAM" id="SSF52799">
    <property type="entry name" value="(Phosphotyrosine protein) phosphatases II"/>
    <property type="match status" value="1"/>
</dbReference>
<dbReference type="InterPro" id="IPR026893">
    <property type="entry name" value="Tyr/Ser_Pase_IphP-type"/>
</dbReference>
<accession>A0A3N2D1D6</accession>
<gene>
    <name evidence="2" type="ORF">EDD28_2994</name>
</gene>
<reference evidence="2 3" key="1">
    <citation type="submission" date="2018-11" db="EMBL/GenBank/DDBJ databases">
        <title>Sequencing the genomes of 1000 actinobacteria strains.</title>
        <authorList>
            <person name="Klenk H.-P."/>
        </authorList>
    </citation>
    <scope>NUCLEOTIDE SEQUENCE [LARGE SCALE GENOMIC DNA]</scope>
    <source>
        <strain evidence="2 3">DSM 13521</strain>
    </source>
</reference>
<keyword evidence="3" id="KW-1185">Reference proteome</keyword>
<proteinExistence type="predicted"/>
<dbReference type="Proteomes" id="UP000275356">
    <property type="component" value="Unassembled WGS sequence"/>
</dbReference>
<protein>
    <submittedName>
        <fullName evidence="2">Protein tyrosine/serine phosphatase</fullName>
    </submittedName>
</protein>
<dbReference type="RefSeq" id="WP_148059638.1">
    <property type="nucleotide sequence ID" value="NZ_RKHQ01000002.1"/>
</dbReference>
<dbReference type="InterPro" id="IPR000387">
    <property type="entry name" value="Tyr_Pase_dom"/>
</dbReference>
<evidence type="ECO:0000313" key="3">
    <source>
        <dbReference type="Proteomes" id="UP000275356"/>
    </source>
</evidence>
<dbReference type="InterPro" id="IPR029021">
    <property type="entry name" value="Prot-tyrosine_phosphatase-like"/>
</dbReference>
<dbReference type="EMBL" id="RKHQ01000002">
    <property type="protein sequence ID" value="ROR93576.1"/>
    <property type="molecule type" value="Genomic_DNA"/>
</dbReference>
<name>A0A3N2D1D6_9MICO</name>
<dbReference type="Pfam" id="PF13350">
    <property type="entry name" value="Y_phosphatase3"/>
    <property type="match status" value="1"/>
</dbReference>
<feature type="domain" description="Tyrosine specific protein phosphatases" evidence="1">
    <location>
        <begin position="138"/>
        <end position="175"/>
    </location>
</feature>
<evidence type="ECO:0000313" key="2">
    <source>
        <dbReference type="EMBL" id="ROR93576.1"/>
    </source>
</evidence>
<dbReference type="GO" id="GO:0004721">
    <property type="term" value="F:phosphoprotein phosphatase activity"/>
    <property type="evidence" value="ECO:0007669"/>
    <property type="project" value="InterPro"/>
</dbReference>
<dbReference type="PROSITE" id="PS50056">
    <property type="entry name" value="TYR_PHOSPHATASE_2"/>
    <property type="match status" value="1"/>
</dbReference>